<dbReference type="InterPro" id="IPR017970">
    <property type="entry name" value="Homeobox_CS"/>
</dbReference>
<keyword evidence="10 14" id="KW-0539">Nucleus</keyword>
<dbReference type="FunFam" id="1.10.10.60:FF:000065">
    <property type="entry name" value="Visual system homeobox 1"/>
    <property type="match status" value="1"/>
</dbReference>
<dbReference type="OrthoDB" id="6159439at2759"/>
<evidence type="ECO:0000256" key="9">
    <source>
        <dbReference type="ARBA" id="ARBA00023163"/>
    </source>
</evidence>
<dbReference type="PANTHER" id="PTHR46892">
    <property type="entry name" value="VISUAL SYSTEM HOMEOBOX 2"/>
    <property type="match status" value="1"/>
</dbReference>
<dbReference type="AlphaFoldDB" id="A0A2B4T130"/>
<accession>A0A2B4T130</accession>
<evidence type="ECO:0000256" key="1">
    <source>
        <dbReference type="ARBA" id="ARBA00004123"/>
    </source>
</evidence>
<evidence type="ECO:0000256" key="14">
    <source>
        <dbReference type="PROSITE-ProRule" id="PRU00108"/>
    </source>
</evidence>
<feature type="domain" description="OAR" evidence="18">
    <location>
        <begin position="234"/>
        <end position="247"/>
    </location>
</feature>
<evidence type="ECO:0000256" key="16">
    <source>
        <dbReference type="SAM" id="MobiDB-lite"/>
    </source>
</evidence>
<keyword evidence="4" id="KW-0217">Developmental protein</keyword>
<dbReference type="InterPro" id="IPR009057">
    <property type="entry name" value="Homeodomain-like_sf"/>
</dbReference>
<proteinExistence type="inferred from homology"/>
<dbReference type="PROSITE" id="PS50803">
    <property type="entry name" value="OAR"/>
    <property type="match status" value="1"/>
</dbReference>
<evidence type="ECO:0000256" key="5">
    <source>
        <dbReference type="ARBA" id="ARBA00022606"/>
    </source>
</evidence>
<dbReference type="InterPro" id="IPR001356">
    <property type="entry name" value="HD"/>
</dbReference>
<dbReference type="CDD" id="cd00086">
    <property type="entry name" value="homeodomain"/>
    <property type="match status" value="1"/>
</dbReference>
<name>A0A2B4T130_STYPI</name>
<evidence type="ECO:0000259" key="17">
    <source>
        <dbReference type="PROSITE" id="PS50071"/>
    </source>
</evidence>
<evidence type="ECO:0000259" key="18">
    <source>
        <dbReference type="PROSITE" id="PS50803"/>
    </source>
</evidence>
<dbReference type="GO" id="GO:0000981">
    <property type="term" value="F:DNA-binding transcription factor activity, RNA polymerase II-specific"/>
    <property type="evidence" value="ECO:0007669"/>
    <property type="project" value="InterPro"/>
</dbReference>
<evidence type="ECO:0000259" key="19">
    <source>
        <dbReference type="PROSITE" id="PS51496"/>
    </source>
</evidence>
<dbReference type="GO" id="GO:0007601">
    <property type="term" value="P:visual perception"/>
    <property type="evidence" value="ECO:0007669"/>
    <property type="project" value="UniProtKB-KW"/>
</dbReference>
<keyword evidence="5" id="KW-0716">Sensory transduction</keyword>
<dbReference type="InterPro" id="IPR003654">
    <property type="entry name" value="OAR_dom"/>
</dbReference>
<dbReference type="InterPro" id="IPR052294">
    <property type="entry name" value="VSX_homeobox_regulators"/>
</dbReference>
<evidence type="ECO:0000256" key="8">
    <source>
        <dbReference type="ARBA" id="ARBA00023155"/>
    </source>
</evidence>
<dbReference type="GO" id="GO:0005634">
    <property type="term" value="C:nucleus"/>
    <property type="evidence" value="ECO:0007669"/>
    <property type="project" value="UniProtKB-SubCell"/>
</dbReference>
<evidence type="ECO:0000256" key="13">
    <source>
        <dbReference type="ARBA" id="ARBA00031274"/>
    </source>
</evidence>
<organism evidence="20 21">
    <name type="scientific">Stylophora pistillata</name>
    <name type="common">Smooth cauliflower coral</name>
    <dbReference type="NCBI Taxonomy" id="50429"/>
    <lineage>
        <taxon>Eukaryota</taxon>
        <taxon>Metazoa</taxon>
        <taxon>Cnidaria</taxon>
        <taxon>Anthozoa</taxon>
        <taxon>Hexacorallia</taxon>
        <taxon>Scleractinia</taxon>
        <taxon>Astrocoeniina</taxon>
        <taxon>Pocilloporidae</taxon>
        <taxon>Stylophora</taxon>
    </lineage>
</organism>
<reference evidence="21" key="1">
    <citation type="journal article" date="2017" name="bioRxiv">
        <title>Comparative analysis of the genomes of Stylophora pistillata and Acropora digitifera provides evidence for extensive differences between species of corals.</title>
        <authorList>
            <person name="Voolstra C.R."/>
            <person name="Li Y."/>
            <person name="Liew Y.J."/>
            <person name="Baumgarten S."/>
            <person name="Zoccola D."/>
            <person name="Flot J.-F."/>
            <person name="Tambutte S."/>
            <person name="Allemand D."/>
            <person name="Aranda M."/>
        </authorList>
    </citation>
    <scope>NUCLEOTIDE SEQUENCE [LARGE SCALE GENOMIC DNA]</scope>
</reference>
<dbReference type="PROSITE" id="PS51496">
    <property type="entry name" value="CVC"/>
    <property type="match status" value="1"/>
</dbReference>
<feature type="DNA-binding region" description="Homeobox" evidence="14">
    <location>
        <begin position="109"/>
        <end position="168"/>
    </location>
</feature>
<comment type="subcellular location">
    <subcellularLocation>
        <location evidence="1 14 15">Nucleus</location>
    </subcellularLocation>
</comment>
<dbReference type="Pfam" id="PF00046">
    <property type="entry name" value="Homeodomain"/>
    <property type="match status" value="1"/>
</dbReference>
<dbReference type="PROSITE" id="PS00027">
    <property type="entry name" value="HOMEOBOX_1"/>
    <property type="match status" value="1"/>
</dbReference>
<comment type="caution">
    <text evidence="20">The sequence shown here is derived from an EMBL/GenBank/DDBJ whole genome shotgun (WGS) entry which is preliminary data.</text>
</comment>
<dbReference type="InterPro" id="IPR023339">
    <property type="entry name" value="CVC"/>
</dbReference>
<dbReference type="Gene3D" id="1.10.10.60">
    <property type="entry name" value="Homeodomain-like"/>
    <property type="match status" value="1"/>
</dbReference>
<keyword evidence="6" id="KW-0805">Transcription regulation</keyword>
<evidence type="ECO:0000313" key="20">
    <source>
        <dbReference type="EMBL" id="PFX34850.1"/>
    </source>
</evidence>
<evidence type="ECO:0000256" key="7">
    <source>
        <dbReference type="ARBA" id="ARBA00023125"/>
    </source>
</evidence>
<sequence>MSREVQFCFAIPRSEGFPPVKRSSPIHSFAIHDILGLNEKSSKPKAASQQNVSLVKCFSPVTARLETQNTDHEKVSVLPEHHGTDGSKIDKCLYLKGDKTAASKKAPKKRRHRTIFTNYQLEELEKAFKESHYPDVYARENLSVKIELPEDRIQVWFQNRRAKWRKKEKCWGHSSIMAEYGLYGAMVRHSLPLPPHLTSNSAPWLLGMHKKAKLMEDKIKVETSKETGDDLRSHSIASLRQRAQEHNAAVKHLQEQEARMIQAYKSNEAKEKKLSDSGSDGETDLEDM</sequence>
<comment type="similarity">
    <text evidence="2">Belongs to the paired homeobox family.</text>
</comment>
<feature type="domain" description="CVC" evidence="19">
    <location>
        <begin position="169"/>
        <end position="214"/>
    </location>
</feature>
<evidence type="ECO:0000256" key="10">
    <source>
        <dbReference type="ARBA" id="ARBA00023242"/>
    </source>
</evidence>
<evidence type="ECO:0000256" key="2">
    <source>
        <dbReference type="ARBA" id="ARBA00005733"/>
    </source>
</evidence>
<keyword evidence="21" id="KW-1185">Reference proteome</keyword>
<dbReference type="SUPFAM" id="SSF46689">
    <property type="entry name" value="Homeodomain-like"/>
    <property type="match status" value="1"/>
</dbReference>
<dbReference type="PANTHER" id="PTHR46892:SF3">
    <property type="entry name" value="VISUAL SYSTEM HOMEOBOX 2"/>
    <property type="match status" value="1"/>
</dbReference>
<dbReference type="Proteomes" id="UP000225706">
    <property type="component" value="Unassembled WGS sequence"/>
</dbReference>
<feature type="region of interest" description="Disordered" evidence="16">
    <location>
        <begin position="264"/>
        <end position="288"/>
    </location>
</feature>
<feature type="domain" description="Homeobox" evidence="17">
    <location>
        <begin position="107"/>
        <end position="167"/>
    </location>
</feature>
<evidence type="ECO:0000256" key="3">
    <source>
        <dbReference type="ARBA" id="ARBA00014891"/>
    </source>
</evidence>
<evidence type="ECO:0000313" key="21">
    <source>
        <dbReference type="Proteomes" id="UP000225706"/>
    </source>
</evidence>
<dbReference type="PROSITE" id="PS50071">
    <property type="entry name" value="HOMEOBOX_2"/>
    <property type="match status" value="1"/>
</dbReference>
<dbReference type="SMART" id="SM00389">
    <property type="entry name" value="HOX"/>
    <property type="match status" value="1"/>
</dbReference>
<evidence type="ECO:0000256" key="15">
    <source>
        <dbReference type="RuleBase" id="RU000682"/>
    </source>
</evidence>
<keyword evidence="9" id="KW-0804">Transcription</keyword>
<dbReference type="EMBL" id="LSMT01000001">
    <property type="protein sequence ID" value="PFX34850.1"/>
    <property type="molecule type" value="Genomic_DNA"/>
</dbReference>
<evidence type="ECO:0000256" key="12">
    <source>
        <dbReference type="ARBA" id="ARBA00030203"/>
    </source>
</evidence>
<dbReference type="STRING" id="50429.A0A2B4T130"/>
<dbReference type="GO" id="GO:1990837">
    <property type="term" value="F:sequence-specific double-stranded DNA binding"/>
    <property type="evidence" value="ECO:0007669"/>
    <property type="project" value="TreeGrafter"/>
</dbReference>
<evidence type="ECO:0000256" key="4">
    <source>
        <dbReference type="ARBA" id="ARBA00022473"/>
    </source>
</evidence>
<evidence type="ECO:0000256" key="11">
    <source>
        <dbReference type="ARBA" id="ARBA00023305"/>
    </source>
</evidence>
<keyword evidence="8 14" id="KW-0371">Homeobox</keyword>
<feature type="compositionally biased region" description="Acidic residues" evidence="16">
    <location>
        <begin position="279"/>
        <end position="288"/>
    </location>
</feature>
<keyword evidence="11" id="KW-0844">Vision</keyword>
<evidence type="ECO:0000256" key="6">
    <source>
        <dbReference type="ARBA" id="ARBA00023015"/>
    </source>
</evidence>
<keyword evidence="7 14" id="KW-0238">DNA-binding</keyword>
<gene>
    <name evidence="20" type="primary">VSX1</name>
    <name evidence="20" type="ORF">AWC38_SpisGene220</name>
</gene>
<protein>
    <recommendedName>
        <fullName evidence="3">Visual system homeobox 2</fullName>
    </recommendedName>
    <alternativeName>
        <fullName evidence="12">Ceh-10 homeodomain-containing homolog</fullName>
    </alternativeName>
    <alternativeName>
        <fullName evidence="13">Homeobox protein CHX10</fullName>
    </alternativeName>
</protein>
<dbReference type="Pfam" id="PF03826">
    <property type="entry name" value="OAR"/>
    <property type="match status" value="1"/>
</dbReference>